<dbReference type="InterPro" id="IPR032698">
    <property type="entry name" value="SirB1_N"/>
</dbReference>
<keyword evidence="4" id="KW-1185">Reference proteome</keyword>
<evidence type="ECO:0000313" key="4">
    <source>
        <dbReference type="Proteomes" id="UP000037848"/>
    </source>
</evidence>
<accession>A0A0N0LXP9</accession>
<evidence type="ECO:0000313" key="3">
    <source>
        <dbReference type="EMBL" id="KPH60179.1"/>
    </source>
</evidence>
<evidence type="ECO:0000259" key="2">
    <source>
        <dbReference type="Pfam" id="PF13369"/>
    </source>
</evidence>
<dbReference type="OrthoDB" id="232498at2"/>
<comment type="similarity">
    <text evidence="1">Belongs to the UPF0162 family.</text>
</comment>
<name>A0A0N0LXP9_9GAMM</name>
<dbReference type="Pfam" id="PF13371">
    <property type="entry name" value="TPR_9"/>
    <property type="match status" value="1"/>
</dbReference>
<organism evidence="3 4">
    <name type="scientific">Pseudoalteromonas porphyrae</name>
    <dbReference type="NCBI Taxonomy" id="187330"/>
    <lineage>
        <taxon>Bacteria</taxon>
        <taxon>Pseudomonadati</taxon>
        <taxon>Pseudomonadota</taxon>
        <taxon>Gammaproteobacteria</taxon>
        <taxon>Alteromonadales</taxon>
        <taxon>Pseudoalteromonadaceae</taxon>
        <taxon>Pseudoalteromonas</taxon>
    </lineage>
</organism>
<dbReference type="PATRIC" id="fig|187330.3.peg.1646"/>
<dbReference type="RefSeq" id="WP_054206457.1">
    <property type="nucleotide sequence ID" value="NZ_LHPH01000021.1"/>
</dbReference>
<dbReference type="Proteomes" id="UP000037848">
    <property type="component" value="Unassembled WGS sequence"/>
</dbReference>
<dbReference type="Pfam" id="PF13369">
    <property type="entry name" value="Transglut_core2"/>
    <property type="match status" value="1"/>
</dbReference>
<dbReference type="AlphaFoldDB" id="A0A0N0LXP9"/>
<sequence>MTTPWFEDQNESYQDEAFDTFVPQALYRCISAEAKWDPQADLSDSFATLSDFESQVTELCQQHIDTHERFDALVDMFFTQWLFSVSSLKVPEYTLNSFSYMLSMRSGSETTLAILLCHLLNHADFDANVTINNSEVNVHIAISDEEGYLLEPSTGQQSWYIIPENASEENGDEQEPLELIFDEDVYKLYLAQQKWAFISGNKFGHALNCVEMLMELIGDDPYERRDRGYLLNQLDCPQMARDDLQFFIDECPDDPAIEIIQHQLEELEDNNKTHH</sequence>
<protein>
    <submittedName>
        <fullName evidence="3">Transcriptional regulator</fullName>
    </submittedName>
</protein>
<evidence type="ECO:0000256" key="1">
    <source>
        <dbReference type="ARBA" id="ARBA00007100"/>
    </source>
</evidence>
<dbReference type="EMBL" id="LHPH01000021">
    <property type="protein sequence ID" value="KPH60179.1"/>
    <property type="molecule type" value="Genomic_DNA"/>
</dbReference>
<gene>
    <name evidence="3" type="ORF">ADS77_16095</name>
</gene>
<reference evidence="3 4" key="1">
    <citation type="submission" date="2015-08" db="EMBL/GenBank/DDBJ databases">
        <title>Draft Genome Sequence of Pseudoalteromonas porphyrae UCD-SED14.</title>
        <authorList>
            <person name="Coil D.A."/>
            <person name="Jospin G."/>
            <person name="Lee R.D."/>
            <person name="Eisen J.A."/>
        </authorList>
    </citation>
    <scope>NUCLEOTIDE SEQUENCE [LARGE SCALE GENOMIC DNA]</scope>
    <source>
        <strain evidence="3 4">UCD-SED14</strain>
    </source>
</reference>
<dbReference type="STRING" id="187330.AMS58_18285"/>
<comment type="caution">
    <text evidence="3">The sequence shown here is derived from an EMBL/GenBank/DDBJ whole genome shotgun (WGS) entry which is preliminary data.</text>
</comment>
<proteinExistence type="inferred from homology"/>
<feature type="domain" description="Protein SirB1 N-terminal" evidence="2">
    <location>
        <begin position="47"/>
        <end position="155"/>
    </location>
</feature>